<organism evidence="2 3">
    <name type="scientific">Marinobacter azerbaijanicus</name>
    <dbReference type="NCBI Taxonomy" id="3050455"/>
    <lineage>
        <taxon>Bacteria</taxon>
        <taxon>Pseudomonadati</taxon>
        <taxon>Pseudomonadota</taxon>
        <taxon>Gammaproteobacteria</taxon>
        <taxon>Pseudomonadales</taxon>
        <taxon>Marinobacteraceae</taxon>
        <taxon>Marinobacter</taxon>
    </lineage>
</organism>
<sequence>MRERDFLLNVKRAIWVGMLGASLAVSPVHAQDGSKAKLDVESAKEGTPLSELAEDSPEAKALREEINTNFEFLTAKVLSKARPLLESNGRFYPFAAAVGPNGKVNFAWTVSNEAENPNIDPAAALAALRQALAGNASKKRLLATATAYQYGRVDESGKLTGQQINIELEYITGDATVRAIPYEIKEDGSVTYQGMGEQKMEPRVFAQVVSELVEGEEGAQGSE</sequence>
<accession>A0ABT7I6J6</accession>
<protein>
    <submittedName>
        <fullName evidence="2">Uncharacterized protein</fullName>
    </submittedName>
</protein>
<proteinExistence type="predicted"/>
<gene>
    <name evidence="2" type="ORF">QPM17_00825</name>
</gene>
<dbReference type="EMBL" id="JASSVS010000001">
    <property type="protein sequence ID" value="MDL0429655.1"/>
    <property type="molecule type" value="Genomic_DNA"/>
</dbReference>
<evidence type="ECO:0000313" key="3">
    <source>
        <dbReference type="Proteomes" id="UP001227964"/>
    </source>
</evidence>
<name>A0ABT7I6J6_9GAMM</name>
<dbReference type="RefSeq" id="WP_285387948.1">
    <property type="nucleotide sequence ID" value="NZ_JASSVS010000001.1"/>
</dbReference>
<evidence type="ECO:0000256" key="1">
    <source>
        <dbReference type="SAM" id="SignalP"/>
    </source>
</evidence>
<keyword evidence="1" id="KW-0732">Signal</keyword>
<feature type="signal peptide" evidence="1">
    <location>
        <begin position="1"/>
        <end position="30"/>
    </location>
</feature>
<dbReference type="Proteomes" id="UP001227964">
    <property type="component" value="Unassembled WGS sequence"/>
</dbReference>
<comment type="caution">
    <text evidence="2">The sequence shown here is derived from an EMBL/GenBank/DDBJ whole genome shotgun (WGS) entry which is preliminary data.</text>
</comment>
<keyword evidence="3" id="KW-1185">Reference proteome</keyword>
<evidence type="ECO:0000313" key="2">
    <source>
        <dbReference type="EMBL" id="MDL0429655.1"/>
    </source>
</evidence>
<feature type="chain" id="PRO_5045683505" evidence="1">
    <location>
        <begin position="31"/>
        <end position="223"/>
    </location>
</feature>
<reference evidence="2 3" key="1">
    <citation type="submission" date="2023-06" db="EMBL/GenBank/DDBJ databases">
        <title>Marinobacter azerbaijanicus a moderately halophilic, isolated from Urmia Lake in Azerbaijan region of Iran.</title>
        <authorList>
            <person name="Sanchez-Porro C."/>
            <person name="Aghdam E.M."/>
            <person name="Saheb S.M."/>
            <person name="Tarhriz V."/>
            <person name="Kazemi E."/>
            <person name="Ammozegar M.A."/>
            <person name="Ventosa A."/>
            <person name="Hejazi M.S."/>
        </authorList>
    </citation>
    <scope>NUCLEOTIDE SEQUENCE [LARGE SCALE GENOMIC DNA]</scope>
    <source>
        <strain evidence="2 3">TBZ242</strain>
    </source>
</reference>